<evidence type="ECO:0000313" key="12">
    <source>
        <dbReference type="EMBL" id="PAT36841.1"/>
    </source>
</evidence>
<accession>A0A2A2AGI6</accession>
<organism evidence="12 13">
    <name type="scientific">Vandammella animalimorsus</name>
    <dbReference type="NCBI Taxonomy" id="2029117"/>
    <lineage>
        <taxon>Bacteria</taxon>
        <taxon>Pseudomonadati</taxon>
        <taxon>Pseudomonadota</taxon>
        <taxon>Betaproteobacteria</taxon>
        <taxon>Burkholderiales</taxon>
        <taxon>Comamonadaceae</taxon>
        <taxon>Vandammella</taxon>
    </lineage>
</organism>
<evidence type="ECO:0000256" key="7">
    <source>
        <dbReference type="ARBA" id="ARBA00022989"/>
    </source>
</evidence>
<keyword evidence="6" id="KW-0812">Transmembrane</keyword>
<evidence type="ECO:0000256" key="4">
    <source>
        <dbReference type="ARBA" id="ARBA00022481"/>
    </source>
</evidence>
<evidence type="ECO:0000256" key="5">
    <source>
        <dbReference type="ARBA" id="ARBA00022519"/>
    </source>
</evidence>
<comment type="similarity">
    <text evidence="9">Belongs to the GSP H family.</text>
</comment>
<dbReference type="GO" id="GO:0015628">
    <property type="term" value="P:protein secretion by the type II secretion system"/>
    <property type="evidence" value="ECO:0007669"/>
    <property type="project" value="InterPro"/>
</dbReference>
<evidence type="ECO:0000256" key="2">
    <source>
        <dbReference type="ARBA" id="ARBA00021549"/>
    </source>
</evidence>
<reference evidence="12 13" key="1">
    <citation type="submission" date="2017-08" db="EMBL/GenBank/DDBJ databases">
        <title>WGS of Clinical strains of the CDC Group NO-1 linked to zoonotic infections in humans.</title>
        <authorList>
            <person name="Bernier A.-M."/>
            <person name="Bernard K."/>
        </authorList>
    </citation>
    <scope>NUCLEOTIDE SEQUENCE [LARGE SCALE GENOMIC DNA]</scope>
    <source>
        <strain evidence="12 13">NML00-0135</strain>
    </source>
</reference>
<keyword evidence="5" id="KW-0997">Cell inner membrane</keyword>
<evidence type="ECO:0000256" key="6">
    <source>
        <dbReference type="ARBA" id="ARBA00022692"/>
    </source>
</evidence>
<evidence type="ECO:0000259" key="11">
    <source>
        <dbReference type="Pfam" id="PF12019"/>
    </source>
</evidence>
<dbReference type="InterPro" id="IPR022346">
    <property type="entry name" value="T2SS_GspH"/>
</dbReference>
<dbReference type="GO" id="GO:0015627">
    <property type="term" value="C:type II protein secretion system complex"/>
    <property type="evidence" value="ECO:0007669"/>
    <property type="project" value="InterPro"/>
</dbReference>
<dbReference type="PROSITE" id="PS00409">
    <property type="entry name" value="PROKAR_NTER_METHYL"/>
    <property type="match status" value="1"/>
</dbReference>
<name>A0A2A2AGI6_9BURK</name>
<keyword evidence="7" id="KW-1133">Transmembrane helix</keyword>
<dbReference type="Gene3D" id="3.30.700.10">
    <property type="entry name" value="Glycoprotein, Type 4 Pilin"/>
    <property type="match status" value="1"/>
</dbReference>
<dbReference type="InterPro" id="IPR045584">
    <property type="entry name" value="Pilin-like"/>
</dbReference>
<protein>
    <recommendedName>
        <fullName evidence="2">Type II secretion system protein H</fullName>
    </recommendedName>
    <alternativeName>
        <fullName evidence="10">General secretion pathway protein H</fullName>
    </alternativeName>
</protein>
<dbReference type="InterPro" id="IPR012902">
    <property type="entry name" value="N_methyl_site"/>
</dbReference>
<gene>
    <name evidence="12" type="ORF">CK625_09125</name>
</gene>
<dbReference type="Proteomes" id="UP000218054">
    <property type="component" value="Unassembled WGS sequence"/>
</dbReference>
<evidence type="ECO:0000256" key="9">
    <source>
        <dbReference type="ARBA" id="ARBA00025772"/>
    </source>
</evidence>
<keyword evidence="4" id="KW-0488">Methylation</keyword>
<evidence type="ECO:0000313" key="13">
    <source>
        <dbReference type="Proteomes" id="UP000218054"/>
    </source>
</evidence>
<comment type="subcellular location">
    <subcellularLocation>
        <location evidence="1">Cell inner membrane</location>
        <topology evidence="1">Single-pass membrane protein</topology>
    </subcellularLocation>
</comment>
<comment type="caution">
    <text evidence="12">The sequence shown here is derived from an EMBL/GenBank/DDBJ whole genome shotgun (WGS) entry which is preliminary data.</text>
</comment>
<dbReference type="AlphaFoldDB" id="A0A2A2AGI6"/>
<sequence>MKLRYVNLKSVRGFTLIELMVVLVLMGLLAAWAAPSFRTMIANNKVASTASDLQNLLLFARSEAAHQRSQTGASLVGAKWQVKKGGGVIREFDLPNGVAAQGASSVNFQLNGTVAATAKVKLTADHANRQFCVEVTRSGLVRSKRQDVGEQC</sequence>
<keyword evidence="3" id="KW-1003">Cell membrane</keyword>
<evidence type="ECO:0000256" key="3">
    <source>
        <dbReference type="ARBA" id="ARBA00022475"/>
    </source>
</evidence>
<keyword evidence="8" id="KW-0472">Membrane</keyword>
<evidence type="ECO:0000256" key="8">
    <source>
        <dbReference type="ARBA" id="ARBA00023136"/>
    </source>
</evidence>
<proteinExistence type="inferred from homology"/>
<dbReference type="Pfam" id="PF07963">
    <property type="entry name" value="N_methyl"/>
    <property type="match status" value="1"/>
</dbReference>
<evidence type="ECO:0000256" key="10">
    <source>
        <dbReference type="ARBA" id="ARBA00030775"/>
    </source>
</evidence>
<dbReference type="EMBL" id="NSJB01000006">
    <property type="protein sequence ID" value="PAT36841.1"/>
    <property type="molecule type" value="Genomic_DNA"/>
</dbReference>
<dbReference type="NCBIfam" id="TIGR02532">
    <property type="entry name" value="IV_pilin_GFxxxE"/>
    <property type="match status" value="1"/>
</dbReference>
<dbReference type="GO" id="GO:0005886">
    <property type="term" value="C:plasma membrane"/>
    <property type="evidence" value="ECO:0007669"/>
    <property type="project" value="UniProtKB-SubCell"/>
</dbReference>
<evidence type="ECO:0000256" key="1">
    <source>
        <dbReference type="ARBA" id="ARBA00004377"/>
    </source>
</evidence>
<dbReference type="RefSeq" id="WP_095540008.1">
    <property type="nucleotide sequence ID" value="NZ_NSJB01000006.1"/>
</dbReference>
<feature type="domain" description="General secretion pathway GspH" evidence="11">
    <location>
        <begin position="50"/>
        <end position="139"/>
    </location>
</feature>
<dbReference type="Pfam" id="PF12019">
    <property type="entry name" value="GspH"/>
    <property type="match status" value="1"/>
</dbReference>
<dbReference type="SUPFAM" id="SSF54523">
    <property type="entry name" value="Pili subunits"/>
    <property type="match status" value="1"/>
</dbReference>
<keyword evidence="13" id="KW-1185">Reference proteome</keyword>